<gene>
    <name evidence="2" type="ORF">A355_063</name>
</gene>
<feature type="transmembrane region" description="Helical" evidence="1">
    <location>
        <begin position="98"/>
        <end position="116"/>
    </location>
</feature>
<accession>J3TEF4</accession>
<sequence>MNIQNLYKFKKKIGQNYLIYNLKFNFDLCSGYNYFNNINNEIDFYKIKFICNKNYLSKKITFYCNFLLFNYFLFKLININISFNIIKIFIKIIKKLKFYYFKIIINSNYLFFFKKFKIYKIKFFIKKIFFPIPKVNIVKIFFKKKKLKKNIKIKNKLEKIKNYTNKIIIKIKNNVFFKKI</sequence>
<protein>
    <submittedName>
        <fullName evidence="2">Uncharacterized protein</fullName>
    </submittedName>
</protein>
<organism evidence="2 3">
    <name type="scientific">Candidatus Carsonella ruddii HT isolate Thao2000</name>
    <dbReference type="NCBI Taxonomy" id="1202539"/>
    <lineage>
        <taxon>Bacteria</taxon>
        <taxon>Pseudomonadati</taxon>
        <taxon>Pseudomonadota</taxon>
        <taxon>Gammaproteobacteria</taxon>
        <taxon>Oceanospirillales</taxon>
        <taxon>Halomonadaceae</taxon>
        <taxon>Zymobacter group</taxon>
        <taxon>Candidatus Carsonella</taxon>
    </lineage>
</organism>
<dbReference type="PATRIC" id="fig|1202539.3.peg.55"/>
<keyword evidence="1" id="KW-0472">Membrane</keyword>
<dbReference type="EMBL" id="CP003544">
    <property type="protein sequence ID" value="AFP84102.1"/>
    <property type="molecule type" value="Genomic_DNA"/>
</dbReference>
<evidence type="ECO:0000313" key="3">
    <source>
        <dbReference type="Proteomes" id="UP000003933"/>
    </source>
</evidence>
<dbReference type="KEGG" id="crt:A355_063"/>
<dbReference type="OrthoDB" id="6184334at2"/>
<keyword evidence="1" id="KW-1133">Transmembrane helix</keyword>
<name>J3TEF4_CARRU</name>
<keyword evidence="1" id="KW-0812">Transmembrane</keyword>
<evidence type="ECO:0000256" key="1">
    <source>
        <dbReference type="SAM" id="Phobius"/>
    </source>
</evidence>
<dbReference type="Proteomes" id="UP000003933">
    <property type="component" value="Chromosome"/>
</dbReference>
<dbReference type="RefSeq" id="WP_014887402.1">
    <property type="nucleotide sequence ID" value="NC_018417.1"/>
</dbReference>
<dbReference type="HOGENOM" id="CLU_1493563_0_0_6"/>
<dbReference type="AlphaFoldDB" id="J3TEF4"/>
<dbReference type="STRING" id="1202539.A355_063"/>
<feature type="transmembrane region" description="Helical" evidence="1">
    <location>
        <begin position="62"/>
        <end position="86"/>
    </location>
</feature>
<evidence type="ECO:0000313" key="2">
    <source>
        <dbReference type="EMBL" id="AFP84102.1"/>
    </source>
</evidence>
<reference evidence="2 3" key="1">
    <citation type="journal article" date="2012" name="Mol. Biol. Evol.">
        <title>Genome reduction and co-evolution between the primary and secondary bacterial symbionts of psyllids.</title>
        <authorList>
            <person name="Sloan D.B."/>
            <person name="Moran N.A."/>
        </authorList>
    </citation>
    <scope>NUCLEOTIDE SEQUENCE [LARGE SCALE GENOMIC DNA]</scope>
    <source>
        <strain evidence="2 3">HT</strain>
    </source>
</reference>
<proteinExistence type="predicted"/>